<keyword evidence="2" id="KW-1185">Reference proteome</keyword>
<reference evidence="1 2" key="1">
    <citation type="submission" date="2024-07" db="EMBL/GenBank/DDBJ databases">
        <title>Section-level genome sequencing and comparative genomics of Aspergillus sections Usti and Cavernicolus.</title>
        <authorList>
            <consortium name="Lawrence Berkeley National Laboratory"/>
            <person name="Nybo J.L."/>
            <person name="Vesth T.C."/>
            <person name="Theobald S."/>
            <person name="Frisvad J.C."/>
            <person name="Larsen T.O."/>
            <person name="Kjaerboelling I."/>
            <person name="Rothschild-Mancinelli K."/>
            <person name="Lyhne E.K."/>
            <person name="Kogle M.E."/>
            <person name="Barry K."/>
            <person name="Clum A."/>
            <person name="Na H."/>
            <person name="Ledsgaard L."/>
            <person name="Lin J."/>
            <person name="Lipzen A."/>
            <person name="Kuo A."/>
            <person name="Riley R."/>
            <person name="Mondo S."/>
            <person name="LaButti K."/>
            <person name="Haridas S."/>
            <person name="Pangalinan J."/>
            <person name="Salamov A.A."/>
            <person name="Simmons B.A."/>
            <person name="Magnuson J.K."/>
            <person name="Chen J."/>
            <person name="Drula E."/>
            <person name="Henrissat B."/>
            <person name="Wiebenga A."/>
            <person name="Lubbers R.J."/>
            <person name="Gomes A.C."/>
            <person name="Makela M.R."/>
            <person name="Stajich J."/>
            <person name="Grigoriev I.V."/>
            <person name="Mortensen U.H."/>
            <person name="De vries R.P."/>
            <person name="Baker S.E."/>
            <person name="Andersen M.R."/>
        </authorList>
    </citation>
    <scope>NUCLEOTIDE SEQUENCE [LARGE SCALE GENOMIC DNA]</scope>
    <source>
        <strain evidence="1 2">CBS 600.67</strain>
    </source>
</reference>
<sequence>MTTPETDTDPLGDDEIVATYLGYRMASFWIPPRRYNTPKGLVDYFCRAIVCLDHYDFVGHGRIPSSENELISVCFLHGKWTVWVSVPYTYAKSRLP</sequence>
<accession>A0ABR4H983</accession>
<dbReference type="Proteomes" id="UP001610335">
    <property type="component" value="Unassembled WGS sequence"/>
</dbReference>
<gene>
    <name evidence="1" type="ORF">BDW59DRAFT_155394</name>
</gene>
<proteinExistence type="predicted"/>
<organism evidence="1 2">
    <name type="scientific">Aspergillus cavernicola</name>
    <dbReference type="NCBI Taxonomy" id="176166"/>
    <lineage>
        <taxon>Eukaryota</taxon>
        <taxon>Fungi</taxon>
        <taxon>Dikarya</taxon>
        <taxon>Ascomycota</taxon>
        <taxon>Pezizomycotina</taxon>
        <taxon>Eurotiomycetes</taxon>
        <taxon>Eurotiomycetidae</taxon>
        <taxon>Eurotiales</taxon>
        <taxon>Aspergillaceae</taxon>
        <taxon>Aspergillus</taxon>
        <taxon>Aspergillus subgen. Nidulantes</taxon>
    </lineage>
</organism>
<comment type="caution">
    <text evidence="1">The sequence shown here is derived from an EMBL/GenBank/DDBJ whole genome shotgun (WGS) entry which is preliminary data.</text>
</comment>
<evidence type="ECO:0000313" key="1">
    <source>
        <dbReference type="EMBL" id="KAL2812029.1"/>
    </source>
</evidence>
<name>A0ABR4H983_9EURO</name>
<protein>
    <submittedName>
        <fullName evidence="1">Uncharacterized protein</fullName>
    </submittedName>
</protein>
<evidence type="ECO:0000313" key="2">
    <source>
        <dbReference type="Proteomes" id="UP001610335"/>
    </source>
</evidence>
<dbReference type="EMBL" id="JBFXLS010000201">
    <property type="protein sequence ID" value="KAL2812029.1"/>
    <property type="molecule type" value="Genomic_DNA"/>
</dbReference>